<keyword evidence="7" id="KW-1185">Reference proteome</keyword>
<dbReference type="EMBL" id="BJUY01000041">
    <property type="protein sequence ID" value="GEK92202.1"/>
    <property type="molecule type" value="Genomic_DNA"/>
</dbReference>
<dbReference type="Proteomes" id="UP000321662">
    <property type="component" value="Unassembled WGS sequence"/>
</dbReference>
<comment type="caution">
    <text evidence="6">The sequence shown here is derived from an EMBL/GenBank/DDBJ whole genome shotgun (WGS) entry which is preliminary data.</text>
</comment>
<protein>
    <submittedName>
        <fullName evidence="6">Manganese transport system ATP-binding protein MntB</fullName>
    </submittedName>
</protein>
<dbReference type="PANTHER" id="PTHR42734">
    <property type="entry name" value="METAL TRANSPORT SYSTEM ATP-BINDING PROTEIN TM_0124-RELATED"/>
    <property type="match status" value="1"/>
</dbReference>
<dbReference type="Pfam" id="PF00005">
    <property type="entry name" value="ABC_tran"/>
    <property type="match status" value="1"/>
</dbReference>
<dbReference type="PANTHER" id="PTHR42734:SF5">
    <property type="entry name" value="IRON TRANSPORT SYSTEM ATP-BINDING PROTEIN HI_0361-RELATED"/>
    <property type="match status" value="1"/>
</dbReference>
<gene>
    <name evidence="6" type="primary">mntB</name>
    <name evidence="6" type="ORF">AKA01nite_18240</name>
</gene>
<dbReference type="AlphaFoldDB" id="A0A511AX45"/>
<dbReference type="RefSeq" id="WP_146925005.1">
    <property type="nucleotide sequence ID" value="NZ_BJUY01000041.1"/>
</dbReference>
<accession>A0A511AX45</accession>
<dbReference type="Gene3D" id="3.40.50.300">
    <property type="entry name" value="P-loop containing nucleotide triphosphate hydrolases"/>
    <property type="match status" value="1"/>
</dbReference>
<dbReference type="OrthoDB" id="9806726at2"/>
<dbReference type="CDD" id="cd03235">
    <property type="entry name" value="ABC_Metallic_Cations"/>
    <property type="match status" value="1"/>
</dbReference>
<keyword evidence="3" id="KW-0547">Nucleotide-binding</keyword>
<dbReference type="FunFam" id="3.40.50.300:FF:000134">
    <property type="entry name" value="Iron-enterobactin ABC transporter ATP-binding protein"/>
    <property type="match status" value="1"/>
</dbReference>
<dbReference type="PROSITE" id="PS00211">
    <property type="entry name" value="ABC_TRANSPORTER_1"/>
    <property type="match status" value="1"/>
</dbReference>
<dbReference type="InterPro" id="IPR003593">
    <property type="entry name" value="AAA+_ATPase"/>
</dbReference>
<reference evidence="6 7" key="1">
    <citation type="submission" date="2019-07" db="EMBL/GenBank/DDBJ databases">
        <title>Whole genome shotgun sequence of Alkalibacterium kapii NBRC 103247.</title>
        <authorList>
            <person name="Hosoyama A."/>
            <person name="Uohara A."/>
            <person name="Ohji S."/>
            <person name="Ichikawa N."/>
        </authorList>
    </citation>
    <scope>NUCLEOTIDE SEQUENCE [LARGE SCALE GENOMIC DNA]</scope>
    <source>
        <strain evidence="6 7">NBRC 103247</strain>
    </source>
</reference>
<dbReference type="InterPro" id="IPR017871">
    <property type="entry name" value="ABC_transporter-like_CS"/>
</dbReference>
<name>A0A511AX45_9LACT</name>
<keyword evidence="2" id="KW-0813">Transport</keyword>
<dbReference type="InterPro" id="IPR003439">
    <property type="entry name" value="ABC_transporter-like_ATP-bd"/>
</dbReference>
<organism evidence="6 7">
    <name type="scientific">Alkalibacterium kapii</name>
    <dbReference type="NCBI Taxonomy" id="426704"/>
    <lineage>
        <taxon>Bacteria</taxon>
        <taxon>Bacillati</taxon>
        <taxon>Bacillota</taxon>
        <taxon>Bacilli</taxon>
        <taxon>Lactobacillales</taxon>
        <taxon>Carnobacteriaceae</taxon>
        <taxon>Alkalibacterium</taxon>
    </lineage>
</organism>
<evidence type="ECO:0000259" key="5">
    <source>
        <dbReference type="PROSITE" id="PS50893"/>
    </source>
</evidence>
<sequence>MKDAMIQINNLNVYYSNKIALQDVNISIPSGKITGIIGPNGAGKSTLMKSMLGLIDYQGTVSFGRNKLEQVQKDIAYVEQRQDLDLTFPINVFDTVLLGTYPKLGLVKRPGKKEKQLAKEALETVDMQEYSDHQISELSGGQLQRVFIARAIAQQPEWFFLDEPFVGIDVVSEEVIIDVLKKLRDQGKSMVIVHHDLSKVTKYFDHLVMLNEEVIADGPVDQVFTKQYLGNIYGTGFVEALTGGVISD</sequence>
<evidence type="ECO:0000313" key="6">
    <source>
        <dbReference type="EMBL" id="GEK92202.1"/>
    </source>
</evidence>
<evidence type="ECO:0000256" key="3">
    <source>
        <dbReference type="ARBA" id="ARBA00022741"/>
    </source>
</evidence>
<evidence type="ECO:0000256" key="4">
    <source>
        <dbReference type="ARBA" id="ARBA00022840"/>
    </source>
</evidence>
<evidence type="ECO:0000256" key="1">
    <source>
        <dbReference type="ARBA" id="ARBA00005417"/>
    </source>
</evidence>
<comment type="similarity">
    <text evidence="1">Belongs to the ABC transporter superfamily.</text>
</comment>
<dbReference type="PROSITE" id="PS50893">
    <property type="entry name" value="ABC_TRANSPORTER_2"/>
    <property type="match status" value="1"/>
</dbReference>
<dbReference type="SUPFAM" id="SSF52540">
    <property type="entry name" value="P-loop containing nucleoside triphosphate hydrolases"/>
    <property type="match status" value="1"/>
</dbReference>
<dbReference type="InterPro" id="IPR050153">
    <property type="entry name" value="Metal_Ion_Import_ABC"/>
</dbReference>
<feature type="domain" description="ABC transporter" evidence="5">
    <location>
        <begin position="6"/>
        <end position="237"/>
    </location>
</feature>
<dbReference type="InterPro" id="IPR027417">
    <property type="entry name" value="P-loop_NTPase"/>
</dbReference>
<evidence type="ECO:0000313" key="7">
    <source>
        <dbReference type="Proteomes" id="UP000321662"/>
    </source>
</evidence>
<keyword evidence="4 6" id="KW-0067">ATP-binding</keyword>
<dbReference type="GO" id="GO:0005524">
    <property type="term" value="F:ATP binding"/>
    <property type="evidence" value="ECO:0007669"/>
    <property type="project" value="UniProtKB-KW"/>
</dbReference>
<dbReference type="GO" id="GO:0016887">
    <property type="term" value="F:ATP hydrolysis activity"/>
    <property type="evidence" value="ECO:0007669"/>
    <property type="project" value="InterPro"/>
</dbReference>
<proteinExistence type="inferred from homology"/>
<dbReference type="SMART" id="SM00382">
    <property type="entry name" value="AAA"/>
    <property type="match status" value="1"/>
</dbReference>
<evidence type="ECO:0000256" key="2">
    <source>
        <dbReference type="ARBA" id="ARBA00022448"/>
    </source>
</evidence>